<proteinExistence type="inferred from homology"/>
<dbReference type="SUPFAM" id="SSF46561">
    <property type="entry name" value="Ribosomal protein L29 (L29p)"/>
    <property type="match status" value="1"/>
</dbReference>
<feature type="transmembrane region" description="Helical" evidence="4">
    <location>
        <begin position="6"/>
        <end position="23"/>
    </location>
</feature>
<dbReference type="GO" id="GO:0003735">
    <property type="term" value="F:structural constituent of ribosome"/>
    <property type="evidence" value="ECO:0007669"/>
    <property type="project" value="InterPro"/>
</dbReference>
<keyword evidence="4" id="KW-1133">Transmembrane helix</keyword>
<keyword evidence="4" id="KW-0472">Membrane</keyword>
<dbReference type="GeneID" id="39736779"/>
<dbReference type="Proteomes" id="UP000220158">
    <property type="component" value="Chromosome 11"/>
</dbReference>
<evidence type="ECO:0000256" key="2">
    <source>
        <dbReference type="ARBA" id="ARBA00022980"/>
    </source>
</evidence>
<comment type="similarity">
    <text evidence="1">Belongs to the universal ribosomal protein uL29 family.</text>
</comment>
<keyword evidence="6" id="KW-1185">Reference proteome</keyword>
<dbReference type="Gene3D" id="1.10.287.310">
    <property type="match status" value="1"/>
</dbReference>
<dbReference type="InterPro" id="IPR001854">
    <property type="entry name" value="Ribosomal_uL29"/>
</dbReference>
<keyword evidence="4" id="KW-0812">Transmembrane</keyword>
<accession>A0A1J1H6W0</accession>
<evidence type="ECO:0000256" key="4">
    <source>
        <dbReference type="SAM" id="Phobius"/>
    </source>
</evidence>
<evidence type="ECO:0000313" key="5">
    <source>
        <dbReference type="EMBL" id="CRH00656.1"/>
    </source>
</evidence>
<keyword evidence="3" id="KW-0687">Ribonucleoprotein</keyword>
<dbReference type="KEGG" id="prel:PRELSG_1100300"/>
<dbReference type="GO" id="GO:0005840">
    <property type="term" value="C:ribosome"/>
    <property type="evidence" value="ECO:0007669"/>
    <property type="project" value="UniProtKB-KW"/>
</dbReference>
<dbReference type="VEuPathDB" id="PlasmoDB:PRELSG_1100300"/>
<evidence type="ECO:0000256" key="1">
    <source>
        <dbReference type="ARBA" id="ARBA00009254"/>
    </source>
</evidence>
<dbReference type="GO" id="GO:1990904">
    <property type="term" value="C:ribonucleoprotein complex"/>
    <property type="evidence" value="ECO:0007669"/>
    <property type="project" value="UniProtKB-KW"/>
</dbReference>
<keyword evidence="2 5" id="KW-0689">Ribosomal protein</keyword>
<dbReference type="AlphaFoldDB" id="A0A1J1H6W0"/>
<dbReference type="EMBL" id="LN835306">
    <property type="protein sequence ID" value="CRH00656.1"/>
    <property type="molecule type" value="Genomic_DNA"/>
</dbReference>
<name>A0A1J1H6W0_PLARL</name>
<gene>
    <name evidence="5" type="ORF">PRELSG_1100300</name>
</gene>
<reference evidence="5 6" key="1">
    <citation type="submission" date="2015-04" db="EMBL/GenBank/DDBJ databases">
        <authorList>
            <consortium name="Pathogen Informatics"/>
        </authorList>
    </citation>
    <scope>NUCLEOTIDE SEQUENCE [LARGE SCALE GENOMIC DNA]</scope>
    <source>
        <strain evidence="5 6">SGS1</strain>
    </source>
</reference>
<dbReference type="GO" id="GO:0006412">
    <property type="term" value="P:translation"/>
    <property type="evidence" value="ECO:0007669"/>
    <property type="project" value="InterPro"/>
</dbReference>
<protein>
    <submittedName>
        <fullName evidence="5">Apicoplast ribosomal protein L29, putative</fullName>
    </submittedName>
</protein>
<evidence type="ECO:0000313" key="6">
    <source>
        <dbReference type="Proteomes" id="UP000220158"/>
    </source>
</evidence>
<dbReference type="OrthoDB" id="382438at2759"/>
<dbReference type="RefSeq" id="XP_028533659.1">
    <property type="nucleotide sequence ID" value="XM_028677251.1"/>
</dbReference>
<dbReference type="InterPro" id="IPR036049">
    <property type="entry name" value="Ribosomal_uL29_sf"/>
</dbReference>
<organism evidence="5 6">
    <name type="scientific">Plasmodium relictum</name>
    <dbReference type="NCBI Taxonomy" id="85471"/>
    <lineage>
        <taxon>Eukaryota</taxon>
        <taxon>Sar</taxon>
        <taxon>Alveolata</taxon>
        <taxon>Apicomplexa</taxon>
        <taxon>Aconoidasida</taxon>
        <taxon>Haemosporida</taxon>
        <taxon>Plasmodiidae</taxon>
        <taxon>Plasmodium</taxon>
        <taxon>Plasmodium (Haemamoeba)</taxon>
    </lineage>
</organism>
<dbReference type="Pfam" id="PF00831">
    <property type="entry name" value="Ribosomal_L29"/>
    <property type="match status" value="1"/>
</dbReference>
<evidence type="ECO:0000256" key="3">
    <source>
        <dbReference type="ARBA" id="ARBA00023274"/>
    </source>
</evidence>
<dbReference type="OMA" id="TIYYERY"/>
<sequence>MNIFFCYILFFLYNIYLIIGVNIKRKYALFLNYTISINKNKKNINRLCCYKKRVKAKELRKLSTEELEKEIVKCRLDIQMFQQKGFHDIHNFNVHYEKNARRKLAQLLTIYYERYLDNNIRLKT</sequence>